<dbReference type="SMART" id="SM00335">
    <property type="entry name" value="ANX"/>
    <property type="match status" value="4"/>
</dbReference>
<organism evidence="7 8">
    <name type="scientific">Takifugu rubripes</name>
    <name type="common">Japanese pufferfish</name>
    <name type="synonym">Fugu rubripes</name>
    <dbReference type="NCBI Taxonomy" id="31033"/>
    <lineage>
        <taxon>Eukaryota</taxon>
        <taxon>Metazoa</taxon>
        <taxon>Chordata</taxon>
        <taxon>Craniata</taxon>
        <taxon>Vertebrata</taxon>
        <taxon>Euteleostomi</taxon>
        <taxon>Actinopterygii</taxon>
        <taxon>Neopterygii</taxon>
        <taxon>Teleostei</taxon>
        <taxon>Neoteleostei</taxon>
        <taxon>Acanthomorphata</taxon>
        <taxon>Eupercaria</taxon>
        <taxon>Tetraodontiformes</taxon>
        <taxon>Tetradontoidea</taxon>
        <taxon>Tetraodontidae</taxon>
        <taxon>Takifugu</taxon>
    </lineage>
</organism>
<dbReference type="GO" id="GO:0005509">
    <property type="term" value="F:calcium ion binding"/>
    <property type="evidence" value="ECO:0007669"/>
    <property type="project" value="InterPro"/>
</dbReference>
<proteinExistence type="inferred from homology"/>
<dbReference type="FunFam" id="1.10.220.10:FF:000002">
    <property type="entry name" value="Annexin"/>
    <property type="match status" value="1"/>
</dbReference>
<protein>
    <recommendedName>
        <fullName evidence="6">Annexin</fullName>
    </recommendedName>
</protein>
<dbReference type="Ensembl" id="ENSTRUT00000005403.3">
    <property type="protein sequence ID" value="ENSTRUP00000005370.3"/>
    <property type="gene ID" value="ENSTRUG00000024747.2"/>
</dbReference>
<keyword evidence="5 6" id="KW-0111">Calcium/phospholipid-binding</keyword>
<dbReference type="GO" id="GO:0001786">
    <property type="term" value="F:phosphatidylserine binding"/>
    <property type="evidence" value="ECO:0007669"/>
    <property type="project" value="TreeGrafter"/>
</dbReference>
<evidence type="ECO:0000256" key="3">
    <source>
        <dbReference type="ARBA" id="ARBA00022837"/>
    </source>
</evidence>
<evidence type="ECO:0000256" key="2">
    <source>
        <dbReference type="ARBA" id="ARBA00022737"/>
    </source>
</evidence>
<dbReference type="SUPFAM" id="SSF47874">
    <property type="entry name" value="Annexin"/>
    <property type="match status" value="1"/>
</dbReference>
<dbReference type="InterPro" id="IPR001464">
    <property type="entry name" value="Annexin"/>
</dbReference>
<dbReference type="GO" id="GO:0005634">
    <property type="term" value="C:nucleus"/>
    <property type="evidence" value="ECO:0007669"/>
    <property type="project" value="TreeGrafter"/>
</dbReference>
<reference evidence="7" key="2">
    <citation type="submission" date="2025-08" db="UniProtKB">
        <authorList>
            <consortium name="Ensembl"/>
        </authorList>
    </citation>
    <scope>IDENTIFICATION</scope>
</reference>
<evidence type="ECO:0000313" key="8">
    <source>
        <dbReference type="Proteomes" id="UP000005226"/>
    </source>
</evidence>
<gene>
    <name evidence="7" type="primary">LOC101063964</name>
</gene>
<dbReference type="PANTHER" id="PTHR10502">
    <property type="entry name" value="ANNEXIN"/>
    <property type="match status" value="1"/>
</dbReference>
<reference evidence="7" key="3">
    <citation type="submission" date="2025-09" db="UniProtKB">
        <authorList>
            <consortium name="Ensembl"/>
        </authorList>
    </citation>
    <scope>IDENTIFICATION</scope>
</reference>
<reference evidence="7 8" key="1">
    <citation type="journal article" date="2011" name="Genome Biol. Evol.">
        <title>Integration of the genetic map and genome assembly of fugu facilitates insights into distinct features of genome evolution in teleosts and mammals.</title>
        <authorList>
            <person name="Kai W."/>
            <person name="Kikuchi K."/>
            <person name="Tohari S."/>
            <person name="Chew A.K."/>
            <person name="Tay A."/>
            <person name="Fujiwara A."/>
            <person name="Hosoya S."/>
            <person name="Suetake H."/>
            <person name="Naruse K."/>
            <person name="Brenner S."/>
            <person name="Suzuki Y."/>
            <person name="Venkatesh B."/>
        </authorList>
    </citation>
    <scope>NUCLEOTIDE SEQUENCE [LARGE SCALE GENOMIC DNA]</scope>
</reference>
<dbReference type="InterPro" id="IPR018502">
    <property type="entry name" value="Annexin_repeat"/>
</dbReference>
<dbReference type="OMA" id="DLMRIRT"/>
<comment type="similarity">
    <text evidence="1 6">Belongs to the annexin family.</text>
</comment>
<dbReference type="GO" id="GO:0005544">
    <property type="term" value="F:calcium-dependent phospholipid binding"/>
    <property type="evidence" value="ECO:0007669"/>
    <property type="project" value="UniProtKB-KW"/>
</dbReference>
<dbReference type="AlphaFoldDB" id="H2RYZ9"/>
<evidence type="ECO:0000256" key="5">
    <source>
        <dbReference type="ARBA" id="ARBA00023302"/>
    </source>
</evidence>
<evidence type="ECO:0000256" key="6">
    <source>
        <dbReference type="RuleBase" id="RU003540"/>
    </source>
</evidence>
<dbReference type="GO" id="GO:0012506">
    <property type="term" value="C:vesicle membrane"/>
    <property type="evidence" value="ECO:0007669"/>
    <property type="project" value="TreeGrafter"/>
</dbReference>
<dbReference type="PANTHER" id="PTHR10502:SF18">
    <property type="entry name" value="ANNEXIN A2-RELATED"/>
    <property type="match status" value="1"/>
</dbReference>
<dbReference type="FunFam" id="1.10.220.10:FF:000007">
    <property type="entry name" value="Annexin"/>
    <property type="match status" value="1"/>
</dbReference>
<dbReference type="GeneTree" id="ENSGT00940000154257"/>
<keyword evidence="3 6" id="KW-0106">Calcium</keyword>
<dbReference type="InterPro" id="IPR037104">
    <property type="entry name" value="Annexin_sf"/>
</dbReference>
<dbReference type="GO" id="GO:0005737">
    <property type="term" value="C:cytoplasm"/>
    <property type="evidence" value="ECO:0007669"/>
    <property type="project" value="TreeGrafter"/>
</dbReference>
<evidence type="ECO:0000256" key="1">
    <source>
        <dbReference type="ARBA" id="ARBA00007831"/>
    </source>
</evidence>
<dbReference type="FunFam" id="1.10.220.10:FF:000003">
    <property type="entry name" value="Annexin"/>
    <property type="match status" value="1"/>
</dbReference>
<dbReference type="PROSITE" id="PS51897">
    <property type="entry name" value="ANNEXIN_2"/>
    <property type="match status" value="4"/>
</dbReference>
<dbReference type="Gene3D" id="1.10.220.10">
    <property type="entry name" value="Annexin"/>
    <property type="match status" value="4"/>
</dbReference>
<dbReference type="GO" id="GO:0005886">
    <property type="term" value="C:plasma membrane"/>
    <property type="evidence" value="ECO:0007669"/>
    <property type="project" value="TreeGrafter"/>
</dbReference>
<keyword evidence="8" id="KW-1185">Reference proteome</keyword>
<evidence type="ECO:0000256" key="4">
    <source>
        <dbReference type="ARBA" id="ARBA00023216"/>
    </source>
</evidence>
<name>H2RYZ9_TAKRU</name>
<dbReference type="Pfam" id="PF00191">
    <property type="entry name" value="Annexin"/>
    <property type="match status" value="4"/>
</dbReference>
<evidence type="ECO:0000313" key="7">
    <source>
        <dbReference type="Ensembl" id="ENSTRUP00000005370.3"/>
    </source>
</evidence>
<keyword evidence="2 6" id="KW-0677">Repeat</keyword>
<dbReference type="PRINTS" id="PR00196">
    <property type="entry name" value="ANNEXIN"/>
</dbReference>
<dbReference type="InterPro" id="IPR018252">
    <property type="entry name" value="Annexin_repeat_CS"/>
</dbReference>
<dbReference type="FunFam" id="1.10.220.10:FF:000001">
    <property type="entry name" value="Annexin"/>
    <property type="match status" value="1"/>
</dbReference>
<accession>H2RYZ9</accession>
<dbReference type="eggNOG" id="KOG0819">
    <property type="taxonomic scope" value="Eukaryota"/>
</dbReference>
<comment type="domain">
    <text evidence="6">A pair of annexin repeats may form one binding site for calcium and phospholipid.</text>
</comment>
<dbReference type="Proteomes" id="UP000005226">
    <property type="component" value="Chromosome 13"/>
</dbReference>
<dbReference type="PROSITE" id="PS00223">
    <property type="entry name" value="ANNEXIN_1"/>
    <property type="match status" value="2"/>
</dbReference>
<keyword evidence="4 6" id="KW-0041">Annexin</keyword>
<sequence length="333" mass="37908">MALVSEFLGQLTLSYGTEPEPTFPTVVPARDFDPARDAARIDVAIKTKGTDEQTIIDILTRRSYEQRRDVAFEYERFAKKDLVTALKGALSGSLETLMLGLMKSTVQYDASELKASMKGLGTDEETLIEIICSRNNEELTEIKKFYREMFKKELDKDIAGDTSGNFAKLLLALVQVAFMLTPQQNDIITQSLYEAGVKRKGTDVTTWISIMSQRSVPHLQKVFERYKSYSPYDIQESIRKEVKGDLEKSFLTLVDCFQNRQLYFANRLSEAMKSKGAKEKVVTRIIVSRCEVDLKKIRSEFKRQHKKSLFQTIAEHTKGDYQRALLSLCGGDD</sequence>